<protein>
    <submittedName>
        <fullName evidence="2">Uncharacterized protein</fullName>
    </submittedName>
</protein>
<proteinExistence type="predicted"/>
<evidence type="ECO:0000313" key="2">
    <source>
        <dbReference type="EMBL" id="KAF1028119.1"/>
    </source>
</evidence>
<gene>
    <name evidence="2" type="ORF">GAK29_00215</name>
</gene>
<dbReference type="PROSITE" id="PS51257">
    <property type="entry name" value="PROKAR_LIPOPROTEIN"/>
    <property type="match status" value="1"/>
</dbReference>
<accession>A0A833PJF5</accession>
<name>A0A833PJF5_ACIBZ</name>
<evidence type="ECO:0000256" key="1">
    <source>
        <dbReference type="SAM" id="SignalP"/>
    </source>
</evidence>
<dbReference type="Proteomes" id="UP000490535">
    <property type="component" value="Unassembled WGS sequence"/>
</dbReference>
<feature type="signal peptide" evidence="1">
    <location>
        <begin position="1"/>
        <end position="22"/>
    </location>
</feature>
<comment type="caution">
    <text evidence="2">The sequence shown here is derived from an EMBL/GenBank/DDBJ whole genome shotgun (WGS) entry which is preliminary data.</text>
</comment>
<evidence type="ECO:0000313" key="3">
    <source>
        <dbReference type="Proteomes" id="UP000490535"/>
    </source>
</evidence>
<dbReference type="EMBL" id="WNDP01000003">
    <property type="protein sequence ID" value="KAF1028119.1"/>
    <property type="molecule type" value="Genomic_DNA"/>
</dbReference>
<sequence length="132" mass="14443">MTKLPKVVLFALAAGGCSYASASDYGCEALLCFAGGKNVSECKPTIKRVLKDLAKGKGFPHCSFSGPSGNSGSSDNLVRTRLFTERWNNRICRDGETRATRSIGGYYCKTIEINIDPSIASDQSHQRQYFNY</sequence>
<organism evidence="2 3">
    <name type="scientific">Acinetobacter bereziniae</name>
    <name type="common">Acinetobacter genomosp. 10</name>
    <dbReference type="NCBI Taxonomy" id="106648"/>
    <lineage>
        <taxon>Bacteria</taxon>
        <taxon>Pseudomonadati</taxon>
        <taxon>Pseudomonadota</taxon>
        <taxon>Gammaproteobacteria</taxon>
        <taxon>Moraxellales</taxon>
        <taxon>Moraxellaceae</taxon>
        <taxon>Acinetobacter</taxon>
    </lineage>
</organism>
<feature type="chain" id="PRO_5032343524" evidence="1">
    <location>
        <begin position="23"/>
        <end position="132"/>
    </location>
</feature>
<dbReference type="AlphaFoldDB" id="A0A833PJF5"/>
<keyword evidence="1" id="KW-0732">Signal</keyword>
<reference evidence="3" key="1">
    <citation type="journal article" date="2020" name="MBio">
        <title>Horizontal gene transfer to a defensive symbiont with a reduced genome amongst a multipartite beetle microbiome.</title>
        <authorList>
            <person name="Waterworth S.C."/>
            <person name="Florez L.V."/>
            <person name="Rees E.R."/>
            <person name="Hertweck C."/>
            <person name="Kaltenpoth M."/>
            <person name="Kwan J.C."/>
        </authorList>
    </citation>
    <scope>NUCLEOTIDE SEQUENCE [LARGE SCALE GENOMIC DNA]</scope>
</reference>